<comment type="caution">
    <text evidence="1">The sequence shown here is derived from an EMBL/GenBank/DDBJ whole genome shotgun (WGS) entry which is preliminary data.</text>
</comment>
<accession>A0A8K0S1C0</accession>
<sequence>MPPLVRRHPHCITRHQIPWLVCGKLYAAGFMSLWIMPYLPRPVSPITGWRNLSRSQLQQGFVFIIFADNSTASMLELSAHVFEGASVQVMVEEHEDADGVKVQWLMYPEGLLQQSDLVGKHLVEYADDKRHLEEAHEFETLSGVGRRHSSKKATNALTTLINGLTFGLSKACENIGNVVGACVCRGHLQTDANSRPALPHHRCE</sequence>
<dbReference type="AlphaFoldDB" id="A0A8K0S1C0"/>
<dbReference type="Proteomes" id="UP000813427">
    <property type="component" value="Unassembled WGS sequence"/>
</dbReference>
<gene>
    <name evidence="1" type="ORF">BKA59DRAFT_455535</name>
</gene>
<name>A0A8K0S1C0_9HYPO</name>
<reference evidence="1" key="1">
    <citation type="journal article" date="2021" name="Nat. Commun.">
        <title>Genetic determinants of endophytism in the Arabidopsis root mycobiome.</title>
        <authorList>
            <person name="Mesny F."/>
            <person name="Miyauchi S."/>
            <person name="Thiergart T."/>
            <person name="Pickel B."/>
            <person name="Atanasova L."/>
            <person name="Karlsson M."/>
            <person name="Huettel B."/>
            <person name="Barry K.W."/>
            <person name="Haridas S."/>
            <person name="Chen C."/>
            <person name="Bauer D."/>
            <person name="Andreopoulos W."/>
            <person name="Pangilinan J."/>
            <person name="LaButti K."/>
            <person name="Riley R."/>
            <person name="Lipzen A."/>
            <person name="Clum A."/>
            <person name="Drula E."/>
            <person name="Henrissat B."/>
            <person name="Kohler A."/>
            <person name="Grigoriev I.V."/>
            <person name="Martin F.M."/>
            <person name="Hacquard S."/>
        </authorList>
    </citation>
    <scope>NUCLEOTIDE SEQUENCE</scope>
    <source>
        <strain evidence="1">MPI-SDFR-AT-0068</strain>
    </source>
</reference>
<dbReference type="EMBL" id="JAGPXF010000004">
    <property type="protein sequence ID" value="KAH7246494.1"/>
    <property type="molecule type" value="Genomic_DNA"/>
</dbReference>
<evidence type="ECO:0000313" key="2">
    <source>
        <dbReference type="Proteomes" id="UP000813427"/>
    </source>
</evidence>
<keyword evidence="2" id="KW-1185">Reference proteome</keyword>
<protein>
    <submittedName>
        <fullName evidence="1">Uncharacterized protein</fullName>
    </submittedName>
</protein>
<proteinExistence type="predicted"/>
<evidence type="ECO:0000313" key="1">
    <source>
        <dbReference type="EMBL" id="KAH7246494.1"/>
    </source>
</evidence>
<dbReference type="OrthoDB" id="5102365at2759"/>
<organism evidence="1 2">
    <name type="scientific">Fusarium tricinctum</name>
    <dbReference type="NCBI Taxonomy" id="61284"/>
    <lineage>
        <taxon>Eukaryota</taxon>
        <taxon>Fungi</taxon>
        <taxon>Dikarya</taxon>
        <taxon>Ascomycota</taxon>
        <taxon>Pezizomycotina</taxon>
        <taxon>Sordariomycetes</taxon>
        <taxon>Hypocreomycetidae</taxon>
        <taxon>Hypocreales</taxon>
        <taxon>Nectriaceae</taxon>
        <taxon>Fusarium</taxon>
        <taxon>Fusarium tricinctum species complex</taxon>
    </lineage>
</organism>